<dbReference type="EMBL" id="JPMI01000216">
    <property type="protein sequence ID" value="KFA90301.1"/>
    <property type="molecule type" value="Genomic_DNA"/>
</dbReference>
<accession>A0A084SPB6</accession>
<feature type="domain" description="HTH luxR-type" evidence="4">
    <location>
        <begin position="2"/>
        <end position="67"/>
    </location>
</feature>
<keyword evidence="1" id="KW-0805">Transcription regulation</keyword>
<name>A0A084SPB6_9BACT</name>
<dbReference type="GO" id="GO:0006355">
    <property type="term" value="P:regulation of DNA-templated transcription"/>
    <property type="evidence" value="ECO:0007669"/>
    <property type="project" value="InterPro"/>
</dbReference>
<dbReference type="AlphaFoldDB" id="A0A084SPB6"/>
<dbReference type="RefSeq" id="WP_043402753.1">
    <property type="nucleotide sequence ID" value="NZ_JPMI01000216.1"/>
</dbReference>
<dbReference type="InterPro" id="IPR016032">
    <property type="entry name" value="Sig_transdc_resp-reg_C-effctor"/>
</dbReference>
<dbReference type="Pfam" id="PF00196">
    <property type="entry name" value="GerE"/>
    <property type="match status" value="1"/>
</dbReference>
<dbReference type="Gene3D" id="1.10.10.10">
    <property type="entry name" value="Winged helix-like DNA-binding domain superfamily/Winged helix DNA-binding domain"/>
    <property type="match status" value="1"/>
</dbReference>
<dbReference type="SMART" id="SM00421">
    <property type="entry name" value="HTH_LUXR"/>
    <property type="match status" value="1"/>
</dbReference>
<dbReference type="Proteomes" id="UP000028547">
    <property type="component" value="Unassembled WGS sequence"/>
</dbReference>
<keyword evidence="3" id="KW-0804">Transcription</keyword>
<sequence>MPSEWQQRLTPREAEIVNCLLRGWDNQLVAEHLGVALGTVKKHLQNIFGKLGVDGRAALIFQAACNREPS</sequence>
<evidence type="ECO:0000256" key="3">
    <source>
        <dbReference type="ARBA" id="ARBA00023163"/>
    </source>
</evidence>
<dbReference type="SUPFAM" id="SSF46894">
    <property type="entry name" value="C-terminal effector domain of the bipartite response regulators"/>
    <property type="match status" value="1"/>
</dbReference>
<dbReference type="GO" id="GO:0003677">
    <property type="term" value="F:DNA binding"/>
    <property type="evidence" value="ECO:0007669"/>
    <property type="project" value="UniProtKB-KW"/>
</dbReference>
<organism evidence="5 6">
    <name type="scientific">Archangium violaceum Cb vi76</name>
    <dbReference type="NCBI Taxonomy" id="1406225"/>
    <lineage>
        <taxon>Bacteria</taxon>
        <taxon>Pseudomonadati</taxon>
        <taxon>Myxococcota</taxon>
        <taxon>Myxococcia</taxon>
        <taxon>Myxococcales</taxon>
        <taxon>Cystobacterineae</taxon>
        <taxon>Archangiaceae</taxon>
        <taxon>Archangium</taxon>
    </lineage>
</organism>
<dbReference type="PANTHER" id="PTHR44688">
    <property type="entry name" value="DNA-BINDING TRANSCRIPTIONAL ACTIVATOR DEVR_DOSR"/>
    <property type="match status" value="1"/>
</dbReference>
<dbReference type="InterPro" id="IPR000792">
    <property type="entry name" value="Tscrpt_reg_LuxR_C"/>
</dbReference>
<reference evidence="5 6" key="1">
    <citation type="submission" date="2014-07" db="EMBL/GenBank/DDBJ databases">
        <title>Draft Genome Sequence of Gephyronic Acid Producer, Cystobacter violaceus Strain Cb vi76.</title>
        <authorList>
            <person name="Stevens D.C."/>
            <person name="Young J."/>
            <person name="Carmichael R."/>
            <person name="Tan J."/>
            <person name="Taylor R.E."/>
        </authorList>
    </citation>
    <scope>NUCLEOTIDE SEQUENCE [LARGE SCALE GENOMIC DNA]</scope>
    <source>
        <strain evidence="5 6">Cb vi76</strain>
    </source>
</reference>
<dbReference type="PROSITE" id="PS00622">
    <property type="entry name" value="HTH_LUXR_1"/>
    <property type="match status" value="1"/>
</dbReference>
<dbReference type="PROSITE" id="PS50043">
    <property type="entry name" value="HTH_LUXR_2"/>
    <property type="match status" value="1"/>
</dbReference>
<protein>
    <recommendedName>
        <fullName evidence="4">HTH luxR-type domain-containing protein</fullName>
    </recommendedName>
</protein>
<proteinExistence type="predicted"/>
<gene>
    <name evidence="5" type="ORF">Q664_29235</name>
</gene>
<evidence type="ECO:0000256" key="2">
    <source>
        <dbReference type="ARBA" id="ARBA00023125"/>
    </source>
</evidence>
<dbReference type="PANTHER" id="PTHR44688:SF16">
    <property type="entry name" value="DNA-BINDING TRANSCRIPTIONAL ACTIVATOR DEVR_DOSR"/>
    <property type="match status" value="1"/>
</dbReference>
<comment type="caution">
    <text evidence="5">The sequence shown here is derived from an EMBL/GenBank/DDBJ whole genome shotgun (WGS) entry which is preliminary data.</text>
</comment>
<dbReference type="InterPro" id="IPR036388">
    <property type="entry name" value="WH-like_DNA-bd_sf"/>
</dbReference>
<keyword evidence="2" id="KW-0238">DNA-binding</keyword>
<evidence type="ECO:0000259" key="4">
    <source>
        <dbReference type="PROSITE" id="PS50043"/>
    </source>
</evidence>
<evidence type="ECO:0000313" key="5">
    <source>
        <dbReference type="EMBL" id="KFA90301.1"/>
    </source>
</evidence>
<evidence type="ECO:0000313" key="6">
    <source>
        <dbReference type="Proteomes" id="UP000028547"/>
    </source>
</evidence>
<dbReference type="CDD" id="cd06170">
    <property type="entry name" value="LuxR_C_like"/>
    <property type="match status" value="1"/>
</dbReference>
<dbReference type="PRINTS" id="PR00038">
    <property type="entry name" value="HTHLUXR"/>
</dbReference>
<evidence type="ECO:0000256" key="1">
    <source>
        <dbReference type="ARBA" id="ARBA00023015"/>
    </source>
</evidence>